<comment type="caution">
    <text evidence="3">The sequence shown here is derived from an EMBL/GenBank/DDBJ whole genome shotgun (WGS) entry which is preliminary data.</text>
</comment>
<protein>
    <submittedName>
        <fullName evidence="3">Vault protein inter-alpha-trypsin domain</fullName>
    </submittedName>
</protein>
<dbReference type="Pfam" id="PF00092">
    <property type="entry name" value="VWA"/>
    <property type="match status" value="1"/>
</dbReference>
<evidence type="ECO:0000259" key="2">
    <source>
        <dbReference type="PROSITE" id="PS51468"/>
    </source>
</evidence>
<dbReference type="EMBL" id="JASPKY010000109">
    <property type="protein sequence ID" value="KAK9736762.1"/>
    <property type="molecule type" value="Genomic_DNA"/>
</dbReference>
<dbReference type="Proteomes" id="UP001458880">
    <property type="component" value="Unassembled WGS sequence"/>
</dbReference>
<reference evidence="3 4" key="1">
    <citation type="journal article" date="2024" name="BMC Genomics">
        <title>De novo assembly and annotation of Popillia japonica's genome with initial clues to its potential as an invasive pest.</title>
        <authorList>
            <person name="Cucini C."/>
            <person name="Boschi S."/>
            <person name="Funari R."/>
            <person name="Cardaioli E."/>
            <person name="Iannotti N."/>
            <person name="Marturano G."/>
            <person name="Paoli F."/>
            <person name="Bruttini M."/>
            <person name="Carapelli A."/>
            <person name="Frati F."/>
            <person name="Nardi F."/>
        </authorList>
    </citation>
    <scope>NUCLEOTIDE SEQUENCE [LARGE SCALE GENOMIC DNA]</scope>
    <source>
        <strain evidence="3">DMR45628</strain>
    </source>
</reference>
<dbReference type="AlphaFoldDB" id="A0AAW1LSU2"/>
<dbReference type="SMART" id="SM00327">
    <property type="entry name" value="VWA"/>
    <property type="match status" value="1"/>
</dbReference>
<dbReference type="InterPro" id="IPR013694">
    <property type="entry name" value="VIT"/>
</dbReference>
<gene>
    <name evidence="3" type="ORF">QE152_g11305</name>
</gene>
<dbReference type="InterPro" id="IPR002035">
    <property type="entry name" value="VWF_A"/>
</dbReference>
<dbReference type="InterPro" id="IPR050934">
    <property type="entry name" value="ITIH"/>
</dbReference>
<proteinExistence type="predicted"/>
<accession>A0AAW1LSU2</accession>
<keyword evidence="4" id="KW-1185">Reference proteome</keyword>
<dbReference type="PANTHER" id="PTHR10338:SF108">
    <property type="entry name" value="INTER-ALPHA-TRYPSIN INHIBITOR HEAVY CHAIN H4-LIKE PROTEIN"/>
    <property type="match status" value="1"/>
</dbReference>
<evidence type="ECO:0000259" key="1">
    <source>
        <dbReference type="PROSITE" id="PS50234"/>
    </source>
</evidence>
<evidence type="ECO:0000313" key="3">
    <source>
        <dbReference type="EMBL" id="KAK9736762.1"/>
    </source>
</evidence>
<feature type="domain" description="VIT" evidence="2">
    <location>
        <begin position="58"/>
        <end position="187"/>
    </location>
</feature>
<organism evidence="3 4">
    <name type="scientific">Popillia japonica</name>
    <name type="common">Japanese beetle</name>
    <dbReference type="NCBI Taxonomy" id="7064"/>
    <lineage>
        <taxon>Eukaryota</taxon>
        <taxon>Metazoa</taxon>
        <taxon>Ecdysozoa</taxon>
        <taxon>Arthropoda</taxon>
        <taxon>Hexapoda</taxon>
        <taxon>Insecta</taxon>
        <taxon>Pterygota</taxon>
        <taxon>Neoptera</taxon>
        <taxon>Endopterygota</taxon>
        <taxon>Coleoptera</taxon>
        <taxon>Polyphaga</taxon>
        <taxon>Scarabaeiformia</taxon>
        <taxon>Scarabaeidae</taxon>
        <taxon>Rutelinae</taxon>
        <taxon>Popillia</taxon>
    </lineage>
</organism>
<dbReference type="PROSITE" id="PS50234">
    <property type="entry name" value="VWFA"/>
    <property type="match status" value="1"/>
</dbReference>
<dbReference type="InterPro" id="IPR036465">
    <property type="entry name" value="vWFA_dom_sf"/>
</dbReference>
<dbReference type="PANTHER" id="PTHR10338">
    <property type="entry name" value="INTER-ALPHA-TRYPSIN INHIBITOR HEAVY CHAIN FAMILY MEMBER"/>
    <property type="match status" value="1"/>
</dbReference>
<name>A0AAW1LSU2_POPJA</name>
<dbReference type="Gene3D" id="3.40.50.410">
    <property type="entry name" value="von Willebrand factor, type A domain"/>
    <property type="match status" value="1"/>
</dbReference>
<evidence type="ECO:0000313" key="4">
    <source>
        <dbReference type="Proteomes" id="UP001458880"/>
    </source>
</evidence>
<feature type="domain" description="VWFA" evidence="1">
    <location>
        <begin position="325"/>
        <end position="559"/>
    </location>
</feature>
<dbReference type="GO" id="GO:0032991">
    <property type="term" value="C:protein-containing complex"/>
    <property type="evidence" value="ECO:0007669"/>
    <property type="project" value="UniProtKB-ARBA"/>
</dbReference>
<sequence>MSSVVTDVRATTCRDRNMDFRFKIGCLLLLVAQIHSFPSPATKDEAFIVRRTRRDKSYDGKEVAHGVPTGPPTIYEMQVDSNITHRFAHTLVTSKVKNFADKAQETVFSIILPKEAFISKFVMSIGGKEYDAYVKEKQEAKQLYNQAIASGQTAGLVSANARESNRFTVAINVEPASKVIFYLTYEQLLQREDNQYELVINIHPKQPVADLRVNVNIQESQPLTFVNAPPIRSGNEINDIQGDLDPRAQIQMIDANSATVSFSPNVERQKELAKTLGTNIDEGLSGQFVVQYDVERKSGGGEILLNDGYFVHFFAPPGGNPLPKYVLFVLDTSGSMYGTKISQLKEAMKTPSSLCGTSTTEDKFHLIEFSTVVSVWDIHNEDNSVRYPSTEPSFFLVDNDRPKEDITLKRFPGRNDVNPDNIKDTIKLIDILDADGGTNIADALKVALYLVDVDKRTNPSNDAPQPMIIFLTDGEATVGQTESHKIVAEVQEENTHNVPIFSVVQEENTHNVPIFSLSFGDGADKDLLQKLSLRNNGFSRHIYEAADASLQLQDFYKHISSPVLRNVTFKYVDDIKEVSDTTFPIIFEGSEIVVVGQIDKDKQLPPPTISATGIHGHVELHPEVRKPITRLERLWAYKTIQQLLEDMERADDKTQFERKALDLALKYSFVTPVSSLVVVKPNGTDTPIVPIPADITDSPVGQALGLAQPLNALYEDTQVNTRFDYQPVGLPAPPSYYGVPQVAATTTSRPPPTTTLTPIEVLKSELPWLGPILTNDNAIATYRGTYKLGLNETTTDDIPCPATPSNGAGVCRLLHECPEVHRLLTNVYIFQQYYCEMRGFAAVCCPHIVTN</sequence>
<dbReference type="SUPFAM" id="SSF53300">
    <property type="entry name" value="vWA-like"/>
    <property type="match status" value="1"/>
</dbReference>
<dbReference type="PROSITE" id="PS51468">
    <property type="entry name" value="VIT"/>
    <property type="match status" value="1"/>
</dbReference>
<dbReference type="SMART" id="SM00609">
    <property type="entry name" value="VIT"/>
    <property type="match status" value="1"/>
</dbReference>
<dbReference type="Pfam" id="PF08487">
    <property type="entry name" value="VIT"/>
    <property type="match status" value="1"/>
</dbReference>